<dbReference type="Proteomes" id="UP000314294">
    <property type="component" value="Unassembled WGS sequence"/>
</dbReference>
<name>A0A4Z2HQ61_9TELE</name>
<organism evidence="2 3">
    <name type="scientific">Liparis tanakae</name>
    <name type="common">Tanaka's snailfish</name>
    <dbReference type="NCBI Taxonomy" id="230148"/>
    <lineage>
        <taxon>Eukaryota</taxon>
        <taxon>Metazoa</taxon>
        <taxon>Chordata</taxon>
        <taxon>Craniata</taxon>
        <taxon>Vertebrata</taxon>
        <taxon>Euteleostomi</taxon>
        <taxon>Actinopterygii</taxon>
        <taxon>Neopterygii</taxon>
        <taxon>Teleostei</taxon>
        <taxon>Neoteleostei</taxon>
        <taxon>Acanthomorphata</taxon>
        <taxon>Eupercaria</taxon>
        <taxon>Perciformes</taxon>
        <taxon>Cottioidei</taxon>
        <taxon>Cottales</taxon>
        <taxon>Liparidae</taxon>
        <taxon>Liparis</taxon>
    </lineage>
</organism>
<sequence>MDRPAAPPMFANNRAASRESLDSRSPLEDGRSASHCVHVAFSESTPGPGAGHRLGFKQGREMA</sequence>
<evidence type="ECO:0000313" key="3">
    <source>
        <dbReference type="Proteomes" id="UP000314294"/>
    </source>
</evidence>
<protein>
    <submittedName>
        <fullName evidence="2">Uncharacterized protein</fullName>
    </submittedName>
</protein>
<gene>
    <name evidence="2" type="ORF">EYF80_022673</name>
</gene>
<accession>A0A4Z2HQ61</accession>
<feature type="compositionally biased region" description="Basic and acidic residues" evidence="1">
    <location>
        <begin position="16"/>
        <end position="32"/>
    </location>
</feature>
<feature type="region of interest" description="Disordered" evidence="1">
    <location>
        <begin position="1"/>
        <end position="63"/>
    </location>
</feature>
<proteinExistence type="predicted"/>
<reference evidence="2 3" key="1">
    <citation type="submission" date="2019-03" db="EMBL/GenBank/DDBJ databases">
        <title>First draft genome of Liparis tanakae, snailfish: a comprehensive survey of snailfish specific genes.</title>
        <authorList>
            <person name="Kim W."/>
            <person name="Song I."/>
            <person name="Jeong J.-H."/>
            <person name="Kim D."/>
            <person name="Kim S."/>
            <person name="Ryu S."/>
            <person name="Song J.Y."/>
            <person name="Lee S.K."/>
        </authorList>
    </citation>
    <scope>NUCLEOTIDE SEQUENCE [LARGE SCALE GENOMIC DNA]</scope>
    <source>
        <tissue evidence="2">Muscle</tissue>
    </source>
</reference>
<evidence type="ECO:0000256" key="1">
    <source>
        <dbReference type="SAM" id="MobiDB-lite"/>
    </source>
</evidence>
<evidence type="ECO:0000313" key="2">
    <source>
        <dbReference type="EMBL" id="TNN67143.1"/>
    </source>
</evidence>
<comment type="caution">
    <text evidence="2">The sequence shown here is derived from an EMBL/GenBank/DDBJ whole genome shotgun (WGS) entry which is preliminary data.</text>
</comment>
<dbReference type="AlphaFoldDB" id="A0A4Z2HQ61"/>
<keyword evidence="3" id="KW-1185">Reference proteome</keyword>
<dbReference type="EMBL" id="SRLO01000209">
    <property type="protein sequence ID" value="TNN67143.1"/>
    <property type="molecule type" value="Genomic_DNA"/>
</dbReference>